<dbReference type="AlphaFoldDB" id="A0A517T4D8"/>
<accession>A0A517T4D8</accession>
<feature type="signal peptide" evidence="1">
    <location>
        <begin position="1"/>
        <end position="22"/>
    </location>
</feature>
<reference evidence="2 3" key="1">
    <citation type="submission" date="2019-02" db="EMBL/GenBank/DDBJ databases">
        <title>Deep-cultivation of Planctomycetes and their phenomic and genomic characterization uncovers novel biology.</title>
        <authorList>
            <person name="Wiegand S."/>
            <person name="Jogler M."/>
            <person name="Boedeker C."/>
            <person name="Pinto D."/>
            <person name="Vollmers J."/>
            <person name="Rivas-Marin E."/>
            <person name="Kohn T."/>
            <person name="Peeters S.H."/>
            <person name="Heuer A."/>
            <person name="Rast P."/>
            <person name="Oberbeckmann S."/>
            <person name="Bunk B."/>
            <person name="Jeske O."/>
            <person name="Meyerdierks A."/>
            <person name="Storesund J.E."/>
            <person name="Kallscheuer N."/>
            <person name="Luecker S."/>
            <person name="Lage O.M."/>
            <person name="Pohl T."/>
            <person name="Merkel B.J."/>
            <person name="Hornburger P."/>
            <person name="Mueller R.-W."/>
            <person name="Bruemmer F."/>
            <person name="Labrenz M."/>
            <person name="Spormann A.M."/>
            <person name="Op den Camp H."/>
            <person name="Overmann J."/>
            <person name="Amann R."/>
            <person name="Jetten M.S.M."/>
            <person name="Mascher T."/>
            <person name="Medema M.H."/>
            <person name="Devos D.P."/>
            <person name="Kaster A.-K."/>
            <person name="Ovreas L."/>
            <person name="Rohde M."/>
            <person name="Galperin M.Y."/>
            <person name="Jogler C."/>
        </authorList>
    </citation>
    <scope>NUCLEOTIDE SEQUENCE [LARGE SCALE GENOMIC DNA]</scope>
    <source>
        <strain evidence="2 3">V22</strain>
    </source>
</reference>
<protein>
    <recommendedName>
        <fullName evidence="4">DUF4136 domain-containing protein</fullName>
    </recommendedName>
</protein>
<sequence length="183" mass="20541" precursor="true">MHRSYLILIAFVALCAPGCALFEVEKASNPIFISCANHEYAWERTVDGLHDYGFPIARENKLDGVIETGYRVGSGLLEPWNKDSVGFYNRLESSLQSIRRKARVTVAPAQGGCYIGVEAIKELEDVRATSRDSTGGASFQIDRPLSRDLDLVNEFTAPHGWIYQGRDHELEQALLKQIQKRIE</sequence>
<dbReference type="Proteomes" id="UP000319976">
    <property type="component" value="Chromosome"/>
</dbReference>
<evidence type="ECO:0000313" key="2">
    <source>
        <dbReference type="EMBL" id="QDT63221.1"/>
    </source>
</evidence>
<proteinExistence type="predicted"/>
<feature type="chain" id="PRO_5022225650" description="DUF4136 domain-containing protein" evidence="1">
    <location>
        <begin position="23"/>
        <end position="183"/>
    </location>
</feature>
<evidence type="ECO:0000256" key="1">
    <source>
        <dbReference type="SAM" id="SignalP"/>
    </source>
</evidence>
<name>A0A517T4D8_9PLAN</name>
<keyword evidence="1" id="KW-0732">Signal</keyword>
<evidence type="ECO:0008006" key="4">
    <source>
        <dbReference type="Google" id="ProtNLM"/>
    </source>
</evidence>
<dbReference type="KEGG" id="chya:V22_04390"/>
<evidence type="ECO:0000313" key="3">
    <source>
        <dbReference type="Proteomes" id="UP000319976"/>
    </source>
</evidence>
<keyword evidence="3" id="KW-1185">Reference proteome</keyword>
<dbReference type="EMBL" id="CP036316">
    <property type="protein sequence ID" value="QDT63221.1"/>
    <property type="molecule type" value="Genomic_DNA"/>
</dbReference>
<organism evidence="2 3">
    <name type="scientific">Calycomorphotria hydatis</name>
    <dbReference type="NCBI Taxonomy" id="2528027"/>
    <lineage>
        <taxon>Bacteria</taxon>
        <taxon>Pseudomonadati</taxon>
        <taxon>Planctomycetota</taxon>
        <taxon>Planctomycetia</taxon>
        <taxon>Planctomycetales</taxon>
        <taxon>Planctomycetaceae</taxon>
        <taxon>Calycomorphotria</taxon>
    </lineage>
</organism>
<gene>
    <name evidence="2" type="ORF">V22_04390</name>
</gene>
<dbReference type="RefSeq" id="WP_231734135.1">
    <property type="nucleotide sequence ID" value="NZ_CP036316.1"/>
</dbReference>